<dbReference type="InterPro" id="IPR007569">
    <property type="entry name" value="DUF559"/>
</dbReference>
<keyword evidence="2" id="KW-0255">Endonuclease</keyword>
<gene>
    <name evidence="2" type="ORF">C8J26_0647</name>
</gene>
<keyword evidence="2" id="KW-0540">Nuclease</keyword>
<name>A0A2T5GSR2_9SPHN</name>
<evidence type="ECO:0000313" key="2">
    <source>
        <dbReference type="EMBL" id="PTQ62368.1"/>
    </source>
</evidence>
<comment type="caution">
    <text evidence="2">The sequence shown here is derived from an EMBL/GenBank/DDBJ whole genome shotgun (WGS) entry which is preliminary data.</text>
</comment>
<dbReference type="Proteomes" id="UP000244189">
    <property type="component" value="Unassembled WGS sequence"/>
</dbReference>
<dbReference type="InterPro" id="IPR047216">
    <property type="entry name" value="Endonuclease_DUF559_bact"/>
</dbReference>
<sequence>MPKTDDIMLGRAKAMRSVQTGPEMRFWYQVRAKRFQNVKFARQVVIGPFIADFVARSHMLVVELDGDTHTDQARDARRTAWLEEQGYRVIRFANTDVMTNLEGVLQVLGDALVTRVDLIR</sequence>
<proteinExistence type="predicted"/>
<dbReference type="RefSeq" id="WP_425275389.1">
    <property type="nucleotide sequence ID" value="NZ_QAOG01000001.1"/>
</dbReference>
<dbReference type="Gene3D" id="3.40.960.10">
    <property type="entry name" value="VSR Endonuclease"/>
    <property type="match status" value="1"/>
</dbReference>
<evidence type="ECO:0000313" key="3">
    <source>
        <dbReference type="Proteomes" id="UP000244189"/>
    </source>
</evidence>
<keyword evidence="3" id="KW-1185">Reference proteome</keyword>
<dbReference type="SUPFAM" id="SSF52980">
    <property type="entry name" value="Restriction endonuclease-like"/>
    <property type="match status" value="1"/>
</dbReference>
<feature type="domain" description="DUF559" evidence="1">
    <location>
        <begin position="11"/>
        <end position="107"/>
    </location>
</feature>
<dbReference type="PANTHER" id="PTHR38590:SF1">
    <property type="entry name" value="BLL0828 PROTEIN"/>
    <property type="match status" value="1"/>
</dbReference>
<dbReference type="GO" id="GO:0004519">
    <property type="term" value="F:endonuclease activity"/>
    <property type="evidence" value="ECO:0007669"/>
    <property type="project" value="UniProtKB-KW"/>
</dbReference>
<dbReference type="CDD" id="cd01038">
    <property type="entry name" value="Endonuclease_DUF559"/>
    <property type="match status" value="1"/>
</dbReference>
<dbReference type="InterPro" id="IPR011335">
    <property type="entry name" value="Restrct_endonuc-II-like"/>
</dbReference>
<dbReference type="Pfam" id="PF04480">
    <property type="entry name" value="DUF559"/>
    <property type="match status" value="1"/>
</dbReference>
<organism evidence="2 3">
    <name type="scientific">Sphingomonas aurantiaca</name>
    <dbReference type="NCBI Taxonomy" id="185949"/>
    <lineage>
        <taxon>Bacteria</taxon>
        <taxon>Pseudomonadati</taxon>
        <taxon>Pseudomonadota</taxon>
        <taxon>Alphaproteobacteria</taxon>
        <taxon>Sphingomonadales</taxon>
        <taxon>Sphingomonadaceae</taxon>
        <taxon>Sphingomonas</taxon>
    </lineage>
</organism>
<accession>A0A2T5GSR2</accession>
<dbReference type="PANTHER" id="PTHR38590">
    <property type="entry name" value="BLL0828 PROTEIN"/>
    <property type="match status" value="1"/>
</dbReference>
<dbReference type="EMBL" id="QAOG01000001">
    <property type="protein sequence ID" value="PTQ62368.1"/>
    <property type="molecule type" value="Genomic_DNA"/>
</dbReference>
<protein>
    <submittedName>
        <fullName evidence="2">Very-short-patch-repair endonuclease</fullName>
    </submittedName>
</protein>
<keyword evidence="2" id="KW-0378">Hydrolase</keyword>
<dbReference type="AlphaFoldDB" id="A0A2T5GSR2"/>
<evidence type="ECO:0000259" key="1">
    <source>
        <dbReference type="Pfam" id="PF04480"/>
    </source>
</evidence>
<reference evidence="2 3" key="1">
    <citation type="submission" date="2018-04" db="EMBL/GenBank/DDBJ databases">
        <title>Genomic Encyclopedia of Type Strains, Phase III (KMG-III): the genomes of soil and plant-associated and newly described type strains.</title>
        <authorList>
            <person name="Whitman W."/>
        </authorList>
    </citation>
    <scope>NUCLEOTIDE SEQUENCE [LARGE SCALE GENOMIC DNA]</scope>
    <source>
        <strain evidence="2 3">MA101b</strain>
    </source>
</reference>